<dbReference type="Gene3D" id="2.60.40.10">
    <property type="entry name" value="Immunoglobulins"/>
    <property type="match status" value="1"/>
</dbReference>
<sequence>MRSPLNRKSQIHFVSLMVGNKTIYTRFINEVRCAAFGSKRAILNATVVEEIKQKDTFPVVPDEQWDINNKDSLMCAECCNTDLCNAQGCGETGFPSDGSIICYNCEQEKHPDACNQVKLCGRDEVCHFSFNVVGTDLVYRSECTSRQTCQGILDIGPIIGRRRKSTEMIRRRKRVLPCRKCCSNNLCNVDNCTSATHIPVSNPPMTTDSITIAPIFSHSVDGHWSAWMTWSICSETCGTGGVTIRTRTCTNPSPSAGGKHCVGEQSEMQNCSTPQDHQVIQTSNNFTQPAGSHIVLPCLVSGTANSTQSVTIQWIAPQIVGHPTPANVVQLPDGSLSIDKLTMENVGPYFCRLITNCGTYDSVKIWVSIQ</sequence>
<dbReference type="InterPro" id="IPR036179">
    <property type="entry name" value="Ig-like_dom_sf"/>
</dbReference>
<dbReference type="InterPro" id="IPR036383">
    <property type="entry name" value="TSP1_rpt_sf"/>
</dbReference>
<name>A0ABD3XN97_SINWO</name>
<accession>A0ABD3XN97</accession>
<dbReference type="PROSITE" id="PS50835">
    <property type="entry name" value="IG_LIKE"/>
    <property type="match status" value="1"/>
</dbReference>
<proteinExistence type="predicted"/>
<dbReference type="SMART" id="SM00209">
    <property type="entry name" value="TSP1"/>
    <property type="match status" value="1"/>
</dbReference>
<organism evidence="4 5">
    <name type="scientific">Sinanodonta woodiana</name>
    <name type="common">Chinese pond mussel</name>
    <name type="synonym">Anodonta woodiana</name>
    <dbReference type="NCBI Taxonomy" id="1069815"/>
    <lineage>
        <taxon>Eukaryota</taxon>
        <taxon>Metazoa</taxon>
        <taxon>Spiralia</taxon>
        <taxon>Lophotrochozoa</taxon>
        <taxon>Mollusca</taxon>
        <taxon>Bivalvia</taxon>
        <taxon>Autobranchia</taxon>
        <taxon>Heteroconchia</taxon>
        <taxon>Palaeoheterodonta</taxon>
        <taxon>Unionida</taxon>
        <taxon>Unionoidea</taxon>
        <taxon>Unionidae</taxon>
        <taxon>Unioninae</taxon>
        <taxon>Sinanodonta</taxon>
    </lineage>
</organism>
<dbReference type="Gene3D" id="2.20.100.10">
    <property type="entry name" value="Thrombospondin type-1 (TSP1) repeat"/>
    <property type="match status" value="1"/>
</dbReference>
<dbReference type="InterPro" id="IPR038877">
    <property type="entry name" value="THSD1"/>
</dbReference>
<dbReference type="InterPro" id="IPR003599">
    <property type="entry name" value="Ig_sub"/>
</dbReference>
<feature type="domain" description="Ig-like" evidence="3">
    <location>
        <begin position="274"/>
        <end position="353"/>
    </location>
</feature>
<dbReference type="PANTHER" id="PTHR16311:SF3">
    <property type="entry name" value="THROMBOSPONDIN TYPE-1 DOMAIN-CONTAINING PROTEIN 1"/>
    <property type="match status" value="1"/>
</dbReference>
<reference evidence="4 5" key="1">
    <citation type="submission" date="2024-11" db="EMBL/GenBank/DDBJ databases">
        <title>Chromosome-level genome assembly of the freshwater bivalve Anodonta woodiana.</title>
        <authorList>
            <person name="Chen X."/>
        </authorList>
    </citation>
    <scope>NUCLEOTIDE SEQUENCE [LARGE SCALE GENOMIC DNA]</scope>
    <source>
        <strain evidence="4">MN2024</strain>
        <tissue evidence="4">Gills</tissue>
    </source>
</reference>
<dbReference type="InterPro" id="IPR007110">
    <property type="entry name" value="Ig-like_dom"/>
</dbReference>
<evidence type="ECO:0000256" key="1">
    <source>
        <dbReference type="ARBA" id="ARBA00022737"/>
    </source>
</evidence>
<dbReference type="SUPFAM" id="SSF48726">
    <property type="entry name" value="Immunoglobulin"/>
    <property type="match status" value="1"/>
</dbReference>
<dbReference type="InterPro" id="IPR000884">
    <property type="entry name" value="TSP1_rpt"/>
</dbReference>
<dbReference type="PANTHER" id="PTHR16311">
    <property type="entry name" value="THROMBOSPONDIN TYPE I DOMAIN-CONTAINING 1"/>
    <property type="match status" value="1"/>
</dbReference>
<dbReference type="Proteomes" id="UP001634394">
    <property type="component" value="Unassembled WGS sequence"/>
</dbReference>
<dbReference type="SUPFAM" id="SSF82895">
    <property type="entry name" value="TSP-1 type 1 repeat"/>
    <property type="match status" value="1"/>
</dbReference>
<comment type="caution">
    <text evidence="4">The sequence shown here is derived from an EMBL/GenBank/DDBJ whole genome shotgun (WGS) entry which is preliminary data.</text>
</comment>
<dbReference type="EMBL" id="JBJQND010000002">
    <property type="protein sequence ID" value="KAL3886522.1"/>
    <property type="molecule type" value="Genomic_DNA"/>
</dbReference>
<dbReference type="Pfam" id="PF00090">
    <property type="entry name" value="TSP_1"/>
    <property type="match status" value="1"/>
</dbReference>
<evidence type="ECO:0000313" key="5">
    <source>
        <dbReference type="Proteomes" id="UP001634394"/>
    </source>
</evidence>
<dbReference type="PROSITE" id="PS50092">
    <property type="entry name" value="TSP1"/>
    <property type="match status" value="1"/>
</dbReference>
<dbReference type="FunFam" id="2.20.100.10:FF:000007">
    <property type="entry name" value="Thrombospondin 1"/>
    <property type="match status" value="1"/>
</dbReference>
<gene>
    <name evidence="4" type="ORF">ACJMK2_026507</name>
</gene>
<evidence type="ECO:0000259" key="3">
    <source>
        <dbReference type="PROSITE" id="PS50835"/>
    </source>
</evidence>
<dbReference type="PRINTS" id="PR01705">
    <property type="entry name" value="TSP1REPEAT"/>
</dbReference>
<evidence type="ECO:0000313" key="4">
    <source>
        <dbReference type="EMBL" id="KAL3886522.1"/>
    </source>
</evidence>
<dbReference type="AlphaFoldDB" id="A0ABD3XN97"/>
<keyword evidence="5" id="KW-1185">Reference proteome</keyword>
<keyword evidence="1" id="KW-0677">Repeat</keyword>
<dbReference type="InterPro" id="IPR013783">
    <property type="entry name" value="Ig-like_fold"/>
</dbReference>
<dbReference type="SMART" id="SM00409">
    <property type="entry name" value="IG"/>
    <property type="match status" value="1"/>
</dbReference>
<protein>
    <recommendedName>
        <fullName evidence="3">Ig-like domain-containing protein</fullName>
    </recommendedName>
</protein>
<evidence type="ECO:0000256" key="2">
    <source>
        <dbReference type="ARBA" id="ARBA00023157"/>
    </source>
</evidence>
<keyword evidence="2" id="KW-1015">Disulfide bond</keyword>